<organism evidence="2">
    <name type="scientific">Fagus sylvatica</name>
    <name type="common">Beechnut</name>
    <dbReference type="NCBI Taxonomy" id="28930"/>
    <lineage>
        <taxon>Eukaryota</taxon>
        <taxon>Viridiplantae</taxon>
        <taxon>Streptophyta</taxon>
        <taxon>Embryophyta</taxon>
        <taxon>Tracheophyta</taxon>
        <taxon>Spermatophyta</taxon>
        <taxon>Magnoliopsida</taxon>
        <taxon>eudicotyledons</taxon>
        <taxon>Gunneridae</taxon>
        <taxon>Pentapetalae</taxon>
        <taxon>rosids</taxon>
        <taxon>fabids</taxon>
        <taxon>Fagales</taxon>
        <taxon>Fagaceae</taxon>
        <taxon>Fagus</taxon>
    </lineage>
</organism>
<name>A0A2N9EAB8_FAGSY</name>
<keyword evidence="1" id="KW-1133">Transmembrane helix</keyword>
<dbReference type="AlphaFoldDB" id="A0A2N9EAB8"/>
<evidence type="ECO:0000313" key="2">
    <source>
        <dbReference type="EMBL" id="SPC75917.1"/>
    </source>
</evidence>
<keyword evidence="1" id="KW-0472">Membrane</keyword>
<protein>
    <submittedName>
        <fullName evidence="2">Uncharacterized protein</fullName>
    </submittedName>
</protein>
<proteinExistence type="predicted"/>
<accession>A0A2N9EAB8</accession>
<gene>
    <name evidence="2" type="ORF">FSB_LOCUS3799</name>
</gene>
<evidence type="ECO:0000256" key="1">
    <source>
        <dbReference type="SAM" id="Phobius"/>
    </source>
</evidence>
<dbReference type="EMBL" id="OIVN01000189">
    <property type="protein sequence ID" value="SPC75917.1"/>
    <property type="molecule type" value="Genomic_DNA"/>
</dbReference>
<sequence>MLEYGEIGRLELVRRTCQWLEEAAVADLLPWRVWRIGWREIVKNRWRKAAPVLVAMAAVEPLVLWLGWVRKKIRKSKKGSGIPEFAGVVGSSRRVLFKEIERGGGEAEVTGK</sequence>
<keyword evidence="1" id="KW-0812">Transmembrane</keyword>
<feature type="transmembrane region" description="Helical" evidence="1">
    <location>
        <begin position="49"/>
        <end position="68"/>
    </location>
</feature>
<reference evidence="2" key="1">
    <citation type="submission" date="2018-02" db="EMBL/GenBank/DDBJ databases">
        <authorList>
            <person name="Cohen D.B."/>
            <person name="Kent A.D."/>
        </authorList>
    </citation>
    <scope>NUCLEOTIDE SEQUENCE</scope>
</reference>